<evidence type="ECO:0000256" key="1">
    <source>
        <dbReference type="ARBA" id="ARBA00022527"/>
    </source>
</evidence>
<dbReference type="GO" id="GO:0005524">
    <property type="term" value="F:ATP binding"/>
    <property type="evidence" value="ECO:0007669"/>
    <property type="project" value="UniProtKB-KW"/>
</dbReference>
<evidence type="ECO:0000313" key="8">
    <source>
        <dbReference type="Proteomes" id="UP000005237"/>
    </source>
</evidence>
<dbReference type="Gene3D" id="3.30.200.20">
    <property type="entry name" value="Phosphorylase Kinase, domain 1"/>
    <property type="match status" value="1"/>
</dbReference>
<evidence type="ECO:0000256" key="4">
    <source>
        <dbReference type="ARBA" id="ARBA00022777"/>
    </source>
</evidence>
<evidence type="ECO:0000256" key="5">
    <source>
        <dbReference type="ARBA" id="ARBA00022840"/>
    </source>
</evidence>
<reference evidence="8" key="1">
    <citation type="submission" date="2010-08" db="EMBL/GenBank/DDBJ databases">
        <authorList>
            <consortium name="Caenorhabditis japonica Sequencing Consortium"/>
            <person name="Wilson R.K."/>
        </authorList>
    </citation>
    <scope>NUCLEOTIDE SEQUENCE [LARGE SCALE GENOMIC DNA]</scope>
    <source>
        <strain evidence="8">DF5081</strain>
    </source>
</reference>
<dbReference type="Gene3D" id="1.10.510.10">
    <property type="entry name" value="Transferase(Phosphotransferase) domain 1"/>
    <property type="match status" value="1"/>
</dbReference>
<keyword evidence="2" id="KW-0808">Transferase</keyword>
<dbReference type="GO" id="GO:0004674">
    <property type="term" value="F:protein serine/threonine kinase activity"/>
    <property type="evidence" value="ECO:0007669"/>
    <property type="project" value="UniProtKB-KW"/>
</dbReference>
<feature type="domain" description="AGC-kinase C-terminal" evidence="6">
    <location>
        <begin position="36"/>
        <end position="90"/>
    </location>
</feature>
<dbReference type="PANTHER" id="PTHR24351">
    <property type="entry name" value="RIBOSOMAL PROTEIN S6 KINASE"/>
    <property type="match status" value="1"/>
</dbReference>
<evidence type="ECO:0000313" key="7">
    <source>
        <dbReference type="EnsemblMetazoa" id="CJA33503.1"/>
    </source>
</evidence>
<evidence type="ECO:0000259" key="6">
    <source>
        <dbReference type="PROSITE" id="PS51285"/>
    </source>
</evidence>
<dbReference type="Proteomes" id="UP000005237">
    <property type="component" value="Unassembled WGS sequence"/>
</dbReference>
<dbReference type="SMART" id="SM00133">
    <property type="entry name" value="S_TK_X"/>
    <property type="match status" value="1"/>
</dbReference>
<dbReference type="AlphaFoldDB" id="A0A8R1IL23"/>
<keyword evidence="5" id="KW-0067">ATP-binding</keyword>
<organism evidence="7 8">
    <name type="scientific">Caenorhabditis japonica</name>
    <dbReference type="NCBI Taxonomy" id="281687"/>
    <lineage>
        <taxon>Eukaryota</taxon>
        <taxon>Metazoa</taxon>
        <taxon>Ecdysozoa</taxon>
        <taxon>Nematoda</taxon>
        <taxon>Chromadorea</taxon>
        <taxon>Rhabditida</taxon>
        <taxon>Rhabditina</taxon>
        <taxon>Rhabditomorpha</taxon>
        <taxon>Rhabditoidea</taxon>
        <taxon>Rhabditidae</taxon>
        <taxon>Peloderinae</taxon>
        <taxon>Caenorhabditis</taxon>
    </lineage>
</organism>
<proteinExistence type="predicted"/>
<keyword evidence="3" id="KW-0547">Nucleotide-binding</keyword>
<dbReference type="EnsemblMetazoa" id="CJA33503.1">
    <property type="protein sequence ID" value="CJA33503.1"/>
    <property type="gene ID" value="WBGene00209350"/>
</dbReference>
<dbReference type="PROSITE" id="PS51285">
    <property type="entry name" value="AGC_KINASE_CTER"/>
    <property type="match status" value="1"/>
</dbReference>
<evidence type="ECO:0000256" key="3">
    <source>
        <dbReference type="ARBA" id="ARBA00022741"/>
    </source>
</evidence>
<reference evidence="7" key="2">
    <citation type="submission" date="2022-06" db="UniProtKB">
        <authorList>
            <consortium name="EnsemblMetazoa"/>
        </authorList>
    </citation>
    <scope>IDENTIFICATION</scope>
    <source>
        <strain evidence="7">DF5081</strain>
    </source>
</reference>
<dbReference type="InterPro" id="IPR017892">
    <property type="entry name" value="Pkinase_C"/>
</dbReference>
<dbReference type="Pfam" id="PF00433">
    <property type="entry name" value="Pkinase_C"/>
    <property type="match status" value="1"/>
</dbReference>
<dbReference type="InterPro" id="IPR000961">
    <property type="entry name" value="AGC-kinase_C"/>
</dbReference>
<dbReference type="SUPFAM" id="SSF56112">
    <property type="entry name" value="Protein kinase-like (PK-like)"/>
    <property type="match status" value="1"/>
</dbReference>
<accession>A0A8R1IL23</accession>
<protein>
    <submittedName>
        <fullName evidence="7">AGC-kinase C-terminal domain-containing protein</fullName>
    </submittedName>
</protein>
<keyword evidence="4" id="KW-0418">Kinase</keyword>
<evidence type="ECO:0000256" key="2">
    <source>
        <dbReference type="ARBA" id="ARBA00022679"/>
    </source>
</evidence>
<name>A0A8R1IL23_CAEJA</name>
<keyword evidence="1" id="KW-0723">Serine/threonine-protein kinase</keyword>
<sequence>MDVDARDFIGQLLEKKLEKRLGFNGVDEIKDHKFMRDVDWTAAEKRNMKPVIVPRIGHDLDTQFFSAEFTSQPPLYSPAESPLNANTLFR</sequence>
<keyword evidence="8" id="KW-1185">Reference proteome</keyword>
<dbReference type="InterPro" id="IPR011009">
    <property type="entry name" value="Kinase-like_dom_sf"/>
</dbReference>